<dbReference type="InterPro" id="IPR015915">
    <property type="entry name" value="Kelch-typ_b-propeller"/>
</dbReference>
<gene>
    <name evidence="1" type="ORF">AC477_04465</name>
</gene>
<dbReference type="Proteomes" id="UP000037237">
    <property type="component" value="Unassembled WGS sequence"/>
</dbReference>
<evidence type="ECO:0000313" key="1">
    <source>
        <dbReference type="EMBL" id="KON31084.1"/>
    </source>
</evidence>
<organism evidence="1 2">
    <name type="scientific">miscellaneous Crenarchaeota group-1 archaeon SG8-32-1</name>
    <dbReference type="NCBI Taxonomy" id="1685124"/>
    <lineage>
        <taxon>Archaea</taxon>
        <taxon>Candidatus Bathyarchaeota</taxon>
        <taxon>MCG-1</taxon>
    </lineage>
</organism>
<protein>
    <submittedName>
        <fullName evidence="1">Uncharacterized protein</fullName>
    </submittedName>
</protein>
<dbReference type="AlphaFoldDB" id="A0A0M0BRN1"/>
<dbReference type="Pfam" id="PF01344">
    <property type="entry name" value="Kelch_1"/>
    <property type="match status" value="1"/>
</dbReference>
<dbReference type="EMBL" id="LFWU01000107">
    <property type="protein sequence ID" value="KON31084.1"/>
    <property type="molecule type" value="Genomic_DNA"/>
</dbReference>
<dbReference type="Gene3D" id="2.120.10.80">
    <property type="entry name" value="Kelch-type beta propeller"/>
    <property type="match status" value="1"/>
</dbReference>
<dbReference type="SMART" id="SM00612">
    <property type="entry name" value="Kelch"/>
    <property type="match status" value="1"/>
</dbReference>
<name>A0A0M0BRN1_9ARCH</name>
<reference evidence="1 2" key="1">
    <citation type="submission" date="2015-06" db="EMBL/GenBank/DDBJ databases">
        <title>New insights into the roles of widespread benthic archaea in carbon and nitrogen cycling.</title>
        <authorList>
            <person name="Lazar C.S."/>
            <person name="Baker B.J."/>
            <person name="Seitz K.W."/>
            <person name="Hyde A.S."/>
            <person name="Dick G.J."/>
            <person name="Hinrichs K.-U."/>
            <person name="Teske A.P."/>
        </authorList>
    </citation>
    <scope>NUCLEOTIDE SEQUENCE [LARGE SCALE GENOMIC DNA]</scope>
    <source>
        <strain evidence="1">SG8-32-1</strain>
    </source>
</reference>
<evidence type="ECO:0000313" key="2">
    <source>
        <dbReference type="Proteomes" id="UP000037237"/>
    </source>
</evidence>
<feature type="non-terminal residue" evidence="1">
    <location>
        <position position="1"/>
    </location>
</feature>
<dbReference type="InterPro" id="IPR006652">
    <property type="entry name" value="Kelch_1"/>
</dbReference>
<dbReference type="SUPFAM" id="SSF117281">
    <property type="entry name" value="Kelch motif"/>
    <property type="match status" value="1"/>
</dbReference>
<accession>A0A0M0BRN1</accession>
<proteinExistence type="predicted"/>
<sequence length="123" mass="13339">QNAAGAATTGTFAPKAIYVFGGFVEFLWSLNLTQIYHPENNTWSSGTDMLASRYGLRAAEMNDTLFVMGGIAGQILPPTNLNEKYVPIGYIPEFPSLTIMSLLISTTLVAPIARNRLSKKGLL</sequence>
<comment type="caution">
    <text evidence="1">The sequence shown here is derived from an EMBL/GenBank/DDBJ whole genome shotgun (WGS) entry which is preliminary data.</text>
</comment>